<accession>A0A8H4VT88</accession>
<evidence type="ECO:0000313" key="6">
    <source>
        <dbReference type="Proteomes" id="UP000521872"/>
    </source>
</evidence>
<organism evidence="5 6">
    <name type="scientific">Agrocybe pediades</name>
    <dbReference type="NCBI Taxonomy" id="84607"/>
    <lineage>
        <taxon>Eukaryota</taxon>
        <taxon>Fungi</taxon>
        <taxon>Dikarya</taxon>
        <taxon>Basidiomycota</taxon>
        <taxon>Agaricomycotina</taxon>
        <taxon>Agaricomycetes</taxon>
        <taxon>Agaricomycetidae</taxon>
        <taxon>Agaricales</taxon>
        <taxon>Agaricineae</taxon>
        <taxon>Strophariaceae</taxon>
        <taxon>Agrocybe</taxon>
    </lineage>
</organism>
<comment type="similarity">
    <text evidence="1 4">Belongs to the universal ribosomal protein uL22 family.</text>
</comment>
<dbReference type="AlphaFoldDB" id="A0A8H4VT88"/>
<dbReference type="Proteomes" id="UP000521872">
    <property type="component" value="Unassembled WGS sequence"/>
</dbReference>
<dbReference type="Pfam" id="PF00237">
    <property type="entry name" value="Ribosomal_L22"/>
    <property type="match status" value="1"/>
</dbReference>
<evidence type="ECO:0008006" key="7">
    <source>
        <dbReference type="Google" id="ProtNLM"/>
    </source>
</evidence>
<dbReference type="SUPFAM" id="SSF54843">
    <property type="entry name" value="Ribosomal protein L22"/>
    <property type="match status" value="1"/>
</dbReference>
<sequence>MQVCLNNGSRVLRRPVLLTGSVTPICRRNASFMKPLEWVRDRLAPSVKETKTKEEIEAAKAQAKKEGTSNVFEDVAGSSLPGRPTKPKVEEQVARVDKGYSTQKPLKPLPDSHKYSTANFKISHRKLNMLGRQIAGKPIDYAILQMQFSEKRASKRIMNMLATARDHASRYKRLDESKLVVAEAWVTKGQRPPKRMEPRGRGHYGTRTHFHSKMSVVLKEGKTIEEQKAAARKRKLKRIVSAALVREDKPIRNPSSTWGW</sequence>
<proteinExistence type="inferred from homology"/>
<protein>
    <recommendedName>
        <fullName evidence="7">Ribosomal protein L22</fullName>
    </recommendedName>
</protein>
<reference evidence="5 6" key="1">
    <citation type="submission" date="2019-12" db="EMBL/GenBank/DDBJ databases">
        <authorList>
            <person name="Floudas D."/>
            <person name="Bentzer J."/>
            <person name="Ahren D."/>
            <person name="Johansson T."/>
            <person name="Persson P."/>
            <person name="Tunlid A."/>
        </authorList>
    </citation>
    <scope>NUCLEOTIDE SEQUENCE [LARGE SCALE GENOMIC DNA]</scope>
    <source>
        <strain evidence="5 6">CBS 102.39</strain>
    </source>
</reference>
<dbReference type="InterPro" id="IPR036394">
    <property type="entry name" value="Ribosomal_uL22_sf"/>
</dbReference>
<dbReference type="Gene3D" id="3.90.470.10">
    <property type="entry name" value="Ribosomal protein L22/L17"/>
    <property type="match status" value="1"/>
</dbReference>
<dbReference type="PANTHER" id="PTHR13501:SF8">
    <property type="entry name" value="LARGE RIBOSOMAL SUBUNIT PROTEIN UL22M"/>
    <property type="match status" value="1"/>
</dbReference>
<dbReference type="InterPro" id="IPR047867">
    <property type="entry name" value="Ribosomal_uL22_bac/org-type"/>
</dbReference>
<gene>
    <name evidence="5" type="ORF">D9613_005086</name>
</gene>
<dbReference type="GO" id="GO:0006412">
    <property type="term" value="P:translation"/>
    <property type="evidence" value="ECO:0007669"/>
    <property type="project" value="InterPro"/>
</dbReference>
<name>A0A8H4VT88_9AGAR</name>
<dbReference type="PANTHER" id="PTHR13501">
    <property type="entry name" value="CHLOROPLAST 50S RIBOSOMAL PROTEIN L22-RELATED"/>
    <property type="match status" value="1"/>
</dbReference>
<keyword evidence="2 4" id="KW-0689">Ribosomal protein</keyword>
<evidence type="ECO:0000256" key="4">
    <source>
        <dbReference type="RuleBase" id="RU004005"/>
    </source>
</evidence>
<comment type="caution">
    <text evidence="5">The sequence shown here is derived from an EMBL/GenBank/DDBJ whole genome shotgun (WGS) entry which is preliminary data.</text>
</comment>
<dbReference type="GO" id="GO:0005762">
    <property type="term" value="C:mitochondrial large ribosomal subunit"/>
    <property type="evidence" value="ECO:0007669"/>
    <property type="project" value="TreeGrafter"/>
</dbReference>
<evidence type="ECO:0000256" key="2">
    <source>
        <dbReference type="ARBA" id="ARBA00022980"/>
    </source>
</evidence>
<evidence type="ECO:0000256" key="3">
    <source>
        <dbReference type="ARBA" id="ARBA00023274"/>
    </source>
</evidence>
<evidence type="ECO:0000256" key="1">
    <source>
        <dbReference type="ARBA" id="ARBA00009451"/>
    </source>
</evidence>
<evidence type="ECO:0000313" key="5">
    <source>
        <dbReference type="EMBL" id="KAF4619169.1"/>
    </source>
</evidence>
<keyword evidence="6" id="KW-1185">Reference proteome</keyword>
<keyword evidence="3 4" id="KW-0687">Ribonucleoprotein</keyword>
<dbReference type="InterPro" id="IPR001063">
    <property type="entry name" value="Ribosomal_uL22"/>
</dbReference>
<dbReference type="EMBL" id="JAACJL010000016">
    <property type="protein sequence ID" value="KAF4619169.1"/>
    <property type="molecule type" value="Genomic_DNA"/>
</dbReference>
<dbReference type="GO" id="GO:0003735">
    <property type="term" value="F:structural constituent of ribosome"/>
    <property type="evidence" value="ECO:0007669"/>
    <property type="project" value="InterPro"/>
</dbReference>